<feature type="domain" description="Enoyl-CoA hydratase/isomerase" evidence="9">
    <location>
        <begin position="47"/>
        <end position="125"/>
    </location>
</feature>
<dbReference type="EMBL" id="JXJN01003438">
    <property type="status" value="NOT_ANNOTATED_CDS"/>
    <property type="molecule type" value="Genomic_DNA"/>
</dbReference>
<feature type="compositionally biased region" description="Basic and acidic residues" evidence="8">
    <location>
        <begin position="298"/>
        <end position="309"/>
    </location>
</feature>
<evidence type="ECO:0000256" key="1">
    <source>
        <dbReference type="ARBA" id="ARBA00001709"/>
    </source>
</evidence>
<comment type="function">
    <text evidence="6">Hydrolyzes 3-hydroxyisobutyryl-CoA (HIBYL-CoA), a saline catabolite. Has high activity toward isobutyryl-CoA. Could be an isobutyryl-CoA dehydrogenase that functions in valine catabolism. Also hydrolyzes 3-hydroxypropanoyl-CoA.</text>
</comment>
<keyword evidence="5" id="KW-0378">Hydrolase</keyword>
<dbReference type="SUPFAM" id="SSF52096">
    <property type="entry name" value="ClpP/crotonase"/>
    <property type="match status" value="1"/>
</dbReference>
<dbReference type="PANTHER" id="PTHR43176:SF3">
    <property type="entry name" value="3-HYDROXYISOBUTYRYL-COA HYDROLASE, MITOCHONDRIAL"/>
    <property type="match status" value="1"/>
</dbReference>
<evidence type="ECO:0000256" key="2">
    <source>
        <dbReference type="ARBA" id="ARBA00005254"/>
    </source>
</evidence>
<sequence>MDVSLITYLSYDTLITPFSLDINMAGLISLPLTSSLLNNSGFLVLKRILILNRPKALNAINLENVRKIYKQFIECEKTKSLMITKGSGDKAFCASGDKTTNVKVWPMEESKTFYEEYTTNALIKYLTLLYYKIPYIAERRLDIVIGLIFTCWTYLESKGKSNYFVSGTFERESGDCKNRNEQFRMMATIEKIESRWSPHVQNSTHSKMLNYCKSFENFHLDTQGIYKQTPSCNGENLANLLFRESYQQKPSIMQSSTTIHHTYSKHNLFLQHQQQAALRYIATKRNFESSRSPNATDRFIKSAGSERRNVISNQNGQRKATISGKMRDEWRRSCRHSDADSRGNIKEGEPRRRRPHSPIRPPLTECDFRHASAAAQAMAGRGKKRLRPDAGVDAEQTDAARLVIMSGRGKKRLRPDASVRAEETVANQPIL</sequence>
<comment type="similarity">
    <text evidence="2">Belongs to the enoyl-CoA hydratase/isomerase family.</text>
</comment>
<dbReference type="InterPro" id="IPR032259">
    <property type="entry name" value="HIBYL-CoA-H"/>
</dbReference>
<evidence type="ECO:0000256" key="4">
    <source>
        <dbReference type="ARBA" id="ARBA00016714"/>
    </source>
</evidence>
<comment type="catalytic activity">
    <reaction evidence="1">
        <text>3-hydroxy-2-methylpropanoyl-CoA + H2O = 3-hydroxy-2-methylpropanoate + CoA + H(+)</text>
        <dbReference type="Rhea" id="RHEA:20888"/>
        <dbReference type="ChEBI" id="CHEBI:11805"/>
        <dbReference type="ChEBI" id="CHEBI:15377"/>
        <dbReference type="ChEBI" id="CHEBI:15378"/>
        <dbReference type="ChEBI" id="CHEBI:57287"/>
        <dbReference type="ChEBI" id="CHEBI:57340"/>
        <dbReference type="EC" id="3.1.2.4"/>
    </reaction>
</comment>
<evidence type="ECO:0000259" key="9">
    <source>
        <dbReference type="Pfam" id="PF16113"/>
    </source>
</evidence>
<dbReference type="GO" id="GO:0005739">
    <property type="term" value="C:mitochondrion"/>
    <property type="evidence" value="ECO:0007669"/>
    <property type="project" value="TreeGrafter"/>
</dbReference>
<evidence type="ECO:0000256" key="8">
    <source>
        <dbReference type="SAM" id="MobiDB-lite"/>
    </source>
</evidence>
<feature type="region of interest" description="Disordered" evidence="8">
    <location>
        <begin position="288"/>
        <end position="364"/>
    </location>
</feature>
<dbReference type="EnsemblMetazoa" id="GPPI008281-RA">
    <property type="protein sequence ID" value="GPPI008281-PA"/>
    <property type="gene ID" value="GPPI008281"/>
</dbReference>
<dbReference type="GO" id="GO:0003860">
    <property type="term" value="F:3-hydroxyisobutyryl-CoA hydrolase activity"/>
    <property type="evidence" value="ECO:0007669"/>
    <property type="project" value="UniProtKB-EC"/>
</dbReference>
<evidence type="ECO:0000256" key="3">
    <source>
        <dbReference type="ARBA" id="ARBA00011915"/>
    </source>
</evidence>
<dbReference type="GO" id="GO:0006574">
    <property type="term" value="P:L-valine catabolic process"/>
    <property type="evidence" value="ECO:0007669"/>
    <property type="project" value="TreeGrafter"/>
</dbReference>
<organism evidence="10 11">
    <name type="scientific">Glossina palpalis gambiensis</name>
    <dbReference type="NCBI Taxonomy" id="67801"/>
    <lineage>
        <taxon>Eukaryota</taxon>
        <taxon>Metazoa</taxon>
        <taxon>Ecdysozoa</taxon>
        <taxon>Arthropoda</taxon>
        <taxon>Hexapoda</taxon>
        <taxon>Insecta</taxon>
        <taxon>Pterygota</taxon>
        <taxon>Neoptera</taxon>
        <taxon>Endopterygota</taxon>
        <taxon>Diptera</taxon>
        <taxon>Brachycera</taxon>
        <taxon>Muscomorpha</taxon>
        <taxon>Hippoboscoidea</taxon>
        <taxon>Glossinidae</taxon>
        <taxon>Glossina</taxon>
    </lineage>
</organism>
<dbReference type="VEuPathDB" id="VectorBase:GPPI008281"/>
<dbReference type="AlphaFoldDB" id="A0A1B0ATS9"/>
<evidence type="ECO:0000256" key="6">
    <source>
        <dbReference type="ARBA" id="ARBA00024871"/>
    </source>
</evidence>
<protein>
    <recommendedName>
        <fullName evidence="4">3-hydroxyisobutyryl-CoA hydrolase, mitochondrial</fullName>
        <ecNumber evidence="3">3.1.2.4</ecNumber>
    </recommendedName>
    <alternativeName>
        <fullName evidence="7">3-hydroxyisobutyryl-coenzyme A hydrolase</fullName>
    </alternativeName>
</protein>
<evidence type="ECO:0000313" key="11">
    <source>
        <dbReference type="Proteomes" id="UP000092460"/>
    </source>
</evidence>
<evidence type="ECO:0000313" key="10">
    <source>
        <dbReference type="EnsemblMetazoa" id="GPPI008281-PA"/>
    </source>
</evidence>
<feature type="compositionally biased region" description="Basic and acidic residues" evidence="8">
    <location>
        <begin position="414"/>
        <end position="423"/>
    </location>
</feature>
<evidence type="ECO:0000256" key="7">
    <source>
        <dbReference type="ARBA" id="ARBA00031181"/>
    </source>
</evidence>
<reference evidence="10" key="2">
    <citation type="submission" date="2020-05" db="UniProtKB">
        <authorList>
            <consortium name="EnsemblMetazoa"/>
        </authorList>
    </citation>
    <scope>IDENTIFICATION</scope>
    <source>
        <strain evidence="10">IAEA</strain>
    </source>
</reference>
<feature type="compositionally biased region" description="Polar residues" evidence="8">
    <location>
        <begin position="310"/>
        <end position="320"/>
    </location>
</feature>
<dbReference type="Pfam" id="PF16113">
    <property type="entry name" value="ECH_2"/>
    <property type="match status" value="1"/>
</dbReference>
<dbReference type="InterPro" id="IPR045004">
    <property type="entry name" value="ECH_dom"/>
</dbReference>
<accession>A0A1B0ATS9</accession>
<dbReference type="EC" id="3.1.2.4" evidence="3"/>
<reference evidence="11" key="1">
    <citation type="submission" date="2015-01" db="EMBL/GenBank/DDBJ databases">
        <authorList>
            <person name="Aksoy S."/>
            <person name="Warren W."/>
            <person name="Wilson R.K."/>
        </authorList>
    </citation>
    <scope>NUCLEOTIDE SEQUENCE [LARGE SCALE GENOMIC DNA]</scope>
    <source>
        <strain evidence="11">IAEA</strain>
    </source>
</reference>
<dbReference type="InterPro" id="IPR029045">
    <property type="entry name" value="ClpP/crotonase-like_dom_sf"/>
</dbReference>
<dbReference type="PANTHER" id="PTHR43176">
    <property type="entry name" value="3-HYDROXYISOBUTYRYL-COA HYDROLASE-RELATED"/>
    <property type="match status" value="1"/>
</dbReference>
<evidence type="ECO:0000256" key="5">
    <source>
        <dbReference type="ARBA" id="ARBA00022801"/>
    </source>
</evidence>
<feature type="compositionally biased region" description="Basic and acidic residues" evidence="8">
    <location>
        <begin position="325"/>
        <end position="350"/>
    </location>
</feature>
<dbReference type="STRING" id="67801.A0A1B0ATS9"/>
<proteinExistence type="inferred from homology"/>
<feature type="region of interest" description="Disordered" evidence="8">
    <location>
        <begin position="374"/>
        <end position="393"/>
    </location>
</feature>
<dbReference type="Gene3D" id="3.90.226.10">
    <property type="entry name" value="2-enoyl-CoA Hydratase, Chain A, domain 1"/>
    <property type="match status" value="1"/>
</dbReference>
<name>A0A1B0ATS9_9MUSC</name>
<dbReference type="Proteomes" id="UP000092460">
    <property type="component" value="Unassembled WGS sequence"/>
</dbReference>
<feature type="region of interest" description="Disordered" evidence="8">
    <location>
        <begin position="410"/>
        <end position="431"/>
    </location>
</feature>
<keyword evidence="11" id="KW-1185">Reference proteome</keyword>